<keyword evidence="1" id="KW-1133">Transmembrane helix</keyword>
<feature type="transmembrane region" description="Helical" evidence="1">
    <location>
        <begin position="107"/>
        <end position="125"/>
    </location>
</feature>
<name>A0A9X1I2P5_9FLAO</name>
<comment type="caution">
    <text evidence="2">The sequence shown here is derived from an EMBL/GenBank/DDBJ whole genome shotgun (WGS) entry which is preliminary data.</text>
</comment>
<dbReference type="EMBL" id="JAJAPW010000012">
    <property type="protein sequence ID" value="MCB4800266.1"/>
    <property type="molecule type" value="Genomic_DNA"/>
</dbReference>
<keyword evidence="3" id="KW-1185">Reference proteome</keyword>
<proteinExistence type="predicted"/>
<evidence type="ECO:0000313" key="3">
    <source>
        <dbReference type="Proteomes" id="UP001139199"/>
    </source>
</evidence>
<evidence type="ECO:0000256" key="1">
    <source>
        <dbReference type="SAM" id="Phobius"/>
    </source>
</evidence>
<protein>
    <submittedName>
        <fullName evidence="2">Uncharacterized protein</fullName>
    </submittedName>
</protein>
<dbReference type="Proteomes" id="UP001139199">
    <property type="component" value="Unassembled WGS sequence"/>
</dbReference>
<dbReference type="RefSeq" id="WP_226544741.1">
    <property type="nucleotide sequence ID" value="NZ_JAJAPW010000012.1"/>
</dbReference>
<sequence>MKTQILPNWCKKLGLALFIIASLINGSLNFINNSIYKYSTKLPGIDASKLGTESDLGYEILGLLNAVTGGAVIYGIDFVAIIAILIYMISKEKVEDDYIDKLRLESFQLTFIIGLLVTIFLYVLAKDLKLTLDYFIFPLLWSYIIIFFIKRKMYL</sequence>
<accession>A0A9X1I2P5</accession>
<dbReference type="AlphaFoldDB" id="A0A9X1I2P5"/>
<feature type="transmembrane region" description="Helical" evidence="1">
    <location>
        <begin position="12"/>
        <end position="31"/>
    </location>
</feature>
<feature type="transmembrane region" description="Helical" evidence="1">
    <location>
        <begin position="131"/>
        <end position="149"/>
    </location>
</feature>
<organism evidence="2 3">
    <name type="scientific">Neotamlana laminarinivorans</name>
    <dbReference type="NCBI Taxonomy" id="2883124"/>
    <lineage>
        <taxon>Bacteria</taxon>
        <taxon>Pseudomonadati</taxon>
        <taxon>Bacteroidota</taxon>
        <taxon>Flavobacteriia</taxon>
        <taxon>Flavobacteriales</taxon>
        <taxon>Flavobacteriaceae</taxon>
        <taxon>Neotamlana</taxon>
    </lineage>
</organism>
<keyword evidence="1" id="KW-0472">Membrane</keyword>
<feature type="transmembrane region" description="Helical" evidence="1">
    <location>
        <begin position="60"/>
        <end position="87"/>
    </location>
</feature>
<evidence type="ECO:0000313" key="2">
    <source>
        <dbReference type="EMBL" id="MCB4800266.1"/>
    </source>
</evidence>
<keyword evidence="1" id="KW-0812">Transmembrane</keyword>
<reference evidence="2" key="1">
    <citation type="submission" date="2021-10" db="EMBL/GenBank/DDBJ databases">
        <title>Tamlana sargassums sp. nov., and Tamlana laminarinivorans sp. nov., two new bacteria isolated from the brown alga.</title>
        <authorList>
            <person name="Li J."/>
        </authorList>
    </citation>
    <scope>NUCLEOTIDE SEQUENCE</scope>
    <source>
        <strain evidence="2">PT2-4</strain>
    </source>
</reference>
<gene>
    <name evidence="2" type="ORF">LG649_15550</name>
</gene>